<feature type="chain" id="PRO_5009163209" evidence="1">
    <location>
        <begin position="18"/>
        <end position="72"/>
    </location>
</feature>
<dbReference type="AlphaFoldDB" id="A0A1E4TCN1"/>
<feature type="non-terminal residue" evidence="2">
    <location>
        <position position="1"/>
    </location>
</feature>
<accession>A0A1E4TCN1</accession>
<sequence>PLRIKLFILVALCVTEAFPPRQTIRAANTALLPEPLWPTMKLIAGPRVTSRCLWHMKFSRTSLLIIPGVSSF</sequence>
<dbReference type="Proteomes" id="UP000095023">
    <property type="component" value="Unassembled WGS sequence"/>
</dbReference>
<name>A0A1E4TCN1_9ASCO</name>
<feature type="signal peptide" evidence="1">
    <location>
        <begin position="1"/>
        <end position="17"/>
    </location>
</feature>
<protein>
    <submittedName>
        <fullName evidence="2">Uncharacterized protein</fullName>
    </submittedName>
</protein>
<evidence type="ECO:0000256" key="1">
    <source>
        <dbReference type="SAM" id="SignalP"/>
    </source>
</evidence>
<proteinExistence type="predicted"/>
<gene>
    <name evidence="2" type="ORF">CANCADRAFT_27020</name>
</gene>
<evidence type="ECO:0000313" key="3">
    <source>
        <dbReference type="Proteomes" id="UP000095023"/>
    </source>
</evidence>
<keyword evidence="1" id="KW-0732">Signal</keyword>
<keyword evidence="3" id="KW-1185">Reference proteome</keyword>
<evidence type="ECO:0000313" key="2">
    <source>
        <dbReference type="EMBL" id="ODV89520.1"/>
    </source>
</evidence>
<reference evidence="3" key="1">
    <citation type="submission" date="2016-02" db="EMBL/GenBank/DDBJ databases">
        <title>Comparative genomics of biotechnologically important yeasts.</title>
        <authorList>
            <consortium name="DOE Joint Genome Institute"/>
            <person name="Riley R."/>
            <person name="Haridas S."/>
            <person name="Wolfe K.H."/>
            <person name="Lopes M.R."/>
            <person name="Hittinger C.T."/>
            <person name="Goker M."/>
            <person name="Salamov A."/>
            <person name="Wisecaver J."/>
            <person name="Long T.M."/>
            <person name="Aerts A.L."/>
            <person name="Barry K."/>
            <person name="Choi C."/>
            <person name="Clum A."/>
            <person name="Coughlan A.Y."/>
            <person name="Deshpande S."/>
            <person name="Douglass A.P."/>
            <person name="Hanson S.J."/>
            <person name="Klenk H.-P."/>
            <person name="Labutti K."/>
            <person name="Lapidus A."/>
            <person name="Lindquist E."/>
            <person name="Lipzen A."/>
            <person name="Meier-Kolthoff J.P."/>
            <person name="Ohm R.A."/>
            <person name="Otillar R.P."/>
            <person name="Pangilinan J."/>
            <person name="Peng Y."/>
            <person name="Rokas A."/>
            <person name="Rosa C.A."/>
            <person name="Scheuner C."/>
            <person name="Sibirny A.A."/>
            <person name="Slot J.C."/>
            <person name="Stielow J.B."/>
            <person name="Sun H."/>
            <person name="Kurtzman C.P."/>
            <person name="Blackwell M."/>
            <person name="Jeffries T.W."/>
            <person name="Grigoriev I.V."/>
        </authorList>
    </citation>
    <scope>NUCLEOTIDE SEQUENCE [LARGE SCALE GENOMIC DNA]</scope>
    <source>
        <strain evidence="3">NRRL Y-17796</strain>
    </source>
</reference>
<dbReference type="EMBL" id="KV453843">
    <property type="protein sequence ID" value="ODV89520.1"/>
    <property type="molecule type" value="Genomic_DNA"/>
</dbReference>
<organism evidence="2 3">
    <name type="scientific">Tortispora caseinolytica NRRL Y-17796</name>
    <dbReference type="NCBI Taxonomy" id="767744"/>
    <lineage>
        <taxon>Eukaryota</taxon>
        <taxon>Fungi</taxon>
        <taxon>Dikarya</taxon>
        <taxon>Ascomycota</taxon>
        <taxon>Saccharomycotina</taxon>
        <taxon>Trigonopsidomycetes</taxon>
        <taxon>Trigonopsidales</taxon>
        <taxon>Trigonopsidaceae</taxon>
        <taxon>Tortispora</taxon>
    </lineage>
</organism>